<dbReference type="GO" id="GO:0003677">
    <property type="term" value="F:DNA binding"/>
    <property type="evidence" value="ECO:0007669"/>
    <property type="project" value="InterPro"/>
</dbReference>
<dbReference type="GO" id="GO:0005524">
    <property type="term" value="F:ATP binding"/>
    <property type="evidence" value="ECO:0007669"/>
    <property type="project" value="UniProtKB-KW"/>
</dbReference>
<dbReference type="PANTHER" id="PTHR16305">
    <property type="entry name" value="TESTICULAR SOLUBLE ADENYLYL CYCLASE"/>
    <property type="match status" value="1"/>
</dbReference>
<dbReference type="Pfam" id="PF13191">
    <property type="entry name" value="AAA_16"/>
    <property type="match status" value="1"/>
</dbReference>
<organism evidence="5 6">
    <name type="scientific">Nonomuraea solani</name>
    <dbReference type="NCBI Taxonomy" id="1144553"/>
    <lineage>
        <taxon>Bacteria</taxon>
        <taxon>Bacillati</taxon>
        <taxon>Actinomycetota</taxon>
        <taxon>Actinomycetes</taxon>
        <taxon>Streptosporangiales</taxon>
        <taxon>Streptosporangiaceae</taxon>
        <taxon>Nonomuraea</taxon>
    </lineage>
</organism>
<dbReference type="InterPro" id="IPR041664">
    <property type="entry name" value="AAA_16"/>
</dbReference>
<keyword evidence="2" id="KW-0067">ATP-binding</keyword>
<evidence type="ECO:0000259" key="4">
    <source>
        <dbReference type="PROSITE" id="PS50043"/>
    </source>
</evidence>
<dbReference type="RefSeq" id="WP_103964066.1">
    <property type="nucleotide sequence ID" value="NZ_FNVT01000032.1"/>
</dbReference>
<dbReference type="PROSITE" id="PS50043">
    <property type="entry name" value="HTH_LUXR_2"/>
    <property type="match status" value="1"/>
</dbReference>
<dbReference type="InterPro" id="IPR036388">
    <property type="entry name" value="WH-like_DNA-bd_sf"/>
</dbReference>
<dbReference type="InterPro" id="IPR000792">
    <property type="entry name" value="Tscrpt_reg_LuxR_C"/>
</dbReference>
<keyword evidence="6" id="KW-1185">Reference proteome</keyword>
<dbReference type="GO" id="GO:0005737">
    <property type="term" value="C:cytoplasm"/>
    <property type="evidence" value="ECO:0007669"/>
    <property type="project" value="TreeGrafter"/>
</dbReference>
<dbReference type="AlphaFoldDB" id="A0A1H6F109"/>
<feature type="domain" description="HTH luxR-type" evidence="4">
    <location>
        <begin position="875"/>
        <end position="940"/>
    </location>
</feature>
<keyword evidence="1" id="KW-0547">Nucleotide-binding</keyword>
<dbReference type="SMART" id="SM00421">
    <property type="entry name" value="HTH_LUXR"/>
    <property type="match status" value="1"/>
</dbReference>
<dbReference type="InterPro" id="IPR027417">
    <property type="entry name" value="P-loop_NTPase"/>
</dbReference>
<accession>A0A1H6F109</accession>
<dbReference type="Gene3D" id="3.40.50.300">
    <property type="entry name" value="P-loop containing nucleotide triphosphate hydrolases"/>
    <property type="match status" value="1"/>
</dbReference>
<dbReference type="Proteomes" id="UP000236732">
    <property type="component" value="Unassembled WGS sequence"/>
</dbReference>
<name>A0A1H6F109_9ACTN</name>
<dbReference type="SUPFAM" id="SSF46894">
    <property type="entry name" value="C-terminal effector domain of the bipartite response regulators"/>
    <property type="match status" value="1"/>
</dbReference>
<dbReference type="GO" id="GO:0006355">
    <property type="term" value="P:regulation of DNA-templated transcription"/>
    <property type="evidence" value="ECO:0007669"/>
    <property type="project" value="InterPro"/>
</dbReference>
<gene>
    <name evidence="5" type="ORF">SAMN05444920_13260</name>
</gene>
<evidence type="ECO:0000256" key="2">
    <source>
        <dbReference type="ARBA" id="ARBA00022840"/>
    </source>
</evidence>
<feature type="region of interest" description="Disordered" evidence="3">
    <location>
        <begin position="90"/>
        <end position="112"/>
    </location>
</feature>
<dbReference type="PANTHER" id="PTHR16305:SF35">
    <property type="entry name" value="TRANSCRIPTIONAL ACTIVATOR DOMAIN"/>
    <property type="match status" value="1"/>
</dbReference>
<evidence type="ECO:0000256" key="1">
    <source>
        <dbReference type="ARBA" id="ARBA00022741"/>
    </source>
</evidence>
<dbReference type="CDD" id="cd06170">
    <property type="entry name" value="LuxR_C_like"/>
    <property type="match status" value="1"/>
</dbReference>
<reference evidence="5 6" key="1">
    <citation type="submission" date="2016-10" db="EMBL/GenBank/DDBJ databases">
        <authorList>
            <person name="de Groot N.N."/>
        </authorList>
    </citation>
    <scope>NUCLEOTIDE SEQUENCE [LARGE SCALE GENOMIC DNA]</scope>
    <source>
        <strain evidence="5 6">CGMCC 4.7037</strain>
    </source>
</reference>
<dbReference type="Pfam" id="PF00196">
    <property type="entry name" value="GerE"/>
    <property type="match status" value="1"/>
</dbReference>
<dbReference type="GO" id="GO:0004016">
    <property type="term" value="F:adenylate cyclase activity"/>
    <property type="evidence" value="ECO:0007669"/>
    <property type="project" value="TreeGrafter"/>
</dbReference>
<proteinExistence type="predicted"/>
<dbReference type="OrthoDB" id="483at2"/>
<dbReference type="PRINTS" id="PR00038">
    <property type="entry name" value="HTHLUXR"/>
</dbReference>
<evidence type="ECO:0000256" key="3">
    <source>
        <dbReference type="SAM" id="MobiDB-lite"/>
    </source>
</evidence>
<protein>
    <submittedName>
        <fullName evidence="5">Regulatory protein, luxR family</fullName>
    </submittedName>
</protein>
<dbReference type="InterPro" id="IPR016032">
    <property type="entry name" value="Sig_transdc_resp-reg_C-effctor"/>
</dbReference>
<evidence type="ECO:0000313" key="5">
    <source>
        <dbReference type="EMBL" id="SEH03051.1"/>
    </source>
</evidence>
<evidence type="ECO:0000313" key="6">
    <source>
        <dbReference type="Proteomes" id="UP000236732"/>
    </source>
</evidence>
<sequence length="941" mass="97972">MIGRNAEIAELSRLIAESRAGQGNAVAVYGEAGIGKSALLAEAANGGSSLVLRAAGVEAESELPYAALHLLLRPARHLIAGLPPGQRAALHGAFGEGPGQASGHDGAPGRTGEYGAPDRFLVGLAVLTLLADLAEERPLLCLIDDVHWLDRASLDALTFAARRLAAEPITMIFAGRDGAEPAINGVPELRLSGLARTDCERLLAGRAAGLTPEARDRVIEEAEGNPLALLHFAEILTPEQRAGHLAPLPLRPPGPSMAGRLEHSLRATVRQLPERTRLLLLVAAADGSGSLHLVLRAAQAFGAGPEDLEPAEQAALVDVSGDRVRFRHPLVKAAAYHEAPLTRRTAAHRALAGVLDGHEHADRRAWHLSAAALEPDEEISAVLAAAGERAGERGSNASAATAYERAAQLTVDRERRAGWLAAAAESALGAGQLPRAAATADRGRRLTADPLLLARLASVRAAVEAEGDDPAPAAYTLIAAAADIVRAAPADAASLLATAASEAWFAGDRGALGRAADLLESFAPQVDARLTGVVAAVRGMERVAAGDPAAGLPLLRAALHSTETGLGHATPLMTGPGGGAIDRVAGTYAVFGALMTGDDDAACELAAARVAACRRHGLVGALPHALQLLTQAQILRGRHAEAAASGAEAWQIARDTGQEGRLRHLHGVLARLAAIRGEDDECRRLAAQAEGSSRERNGSGWGGCALTLLDLVRARYDAAAERMAGILDGPLGHTVIVTFALADHVEACARLNQVDRATAALARFDAWAEAGGRPWAAAVAHRCRALLAPREEAEAHYVAALAVDPQAGRPFEQARTRLLYGEWLRRARRRADAGTQLRAALESFVELGAVPWAERARTELAAAGVHAAEPGPPAAGAALSTLTPQELQVVRLAATGATNRQIGAQLFLSPRTVGFHLYKAYPKLGISSRAELTDLELGPPV</sequence>
<dbReference type="EMBL" id="FNVT01000032">
    <property type="protein sequence ID" value="SEH03051.1"/>
    <property type="molecule type" value="Genomic_DNA"/>
</dbReference>
<dbReference type="Gene3D" id="1.10.10.10">
    <property type="entry name" value="Winged helix-like DNA-binding domain superfamily/Winged helix DNA-binding domain"/>
    <property type="match status" value="1"/>
</dbReference>
<dbReference type="SUPFAM" id="SSF52540">
    <property type="entry name" value="P-loop containing nucleoside triphosphate hydrolases"/>
    <property type="match status" value="1"/>
</dbReference>